<dbReference type="AlphaFoldDB" id="G0MEY5"/>
<organism evidence="2">
    <name type="scientific">Caenorhabditis brenneri</name>
    <name type="common">Nematode worm</name>
    <dbReference type="NCBI Taxonomy" id="135651"/>
    <lineage>
        <taxon>Eukaryota</taxon>
        <taxon>Metazoa</taxon>
        <taxon>Ecdysozoa</taxon>
        <taxon>Nematoda</taxon>
        <taxon>Chromadorea</taxon>
        <taxon>Rhabditida</taxon>
        <taxon>Rhabditina</taxon>
        <taxon>Rhabditomorpha</taxon>
        <taxon>Rhabditoidea</taxon>
        <taxon>Rhabditidae</taxon>
        <taxon>Peloderinae</taxon>
        <taxon>Caenorhabditis</taxon>
    </lineage>
</organism>
<dbReference type="OrthoDB" id="2019572at2759"/>
<dbReference type="HOGENOM" id="CLU_2591904_0_0_1"/>
<sequence>MKNEGLWILLHGTVYLKKYFSVNKVKEDFDFGAILCTREMIKIKNTGKIPDAKWLSEKFPQFREMQMKANGTYDKKSFKC</sequence>
<evidence type="ECO:0000313" key="1">
    <source>
        <dbReference type="EMBL" id="EGT54439.1"/>
    </source>
</evidence>
<evidence type="ECO:0000313" key="2">
    <source>
        <dbReference type="Proteomes" id="UP000008068"/>
    </source>
</evidence>
<reference evidence="2" key="1">
    <citation type="submission" date="2011-07" db="EMBL/GenBank/DDBJ databases">
        <authorList>
            <consortium name="Caenorhabditis brenneri Sequencing and Analysis Consortium"/>
            <person name="Wilson R.K."/>
        </authorList>
    </citation>
    <scope>NUCLEOTIDE SEQUENCE [LARGE SCALE GENOMIC DNA]</scope>
    <source>
        <strain evidence="2">PB2801</strain>
    </source>
</reference>
<name>G0MEY5_CAEBE</name>
<dbReference type="EMBL" id="GL379792">
    <property type="protein sequence ID" value="EGT54439.1"/>
    <property type="molecule type" value="Genomic_DNA"/>
</dbReference>
<dbReference type="InParanoid" id="G0MEY5"/>
<protein>
    <submittedName>
        <fullName evidence="1">Uncharacterized protein</fullName>
    </submittedName>
</protein>
<keyword evidence="2" id="KW-1185">Reference proteome</keyword>
<dbReference type="eggNOG" id="KOG0799">
    <property type="taxonomic scope" value="Eukaryota"/>
</dbReference>
<proteinExistence type="predicted"/>
<accession>G0MEY5</accession>
<dbReference type="STRING" id="135651.G0MEY5"/>
<dbReference type="Proteomes" id="UP000008068">
    <property type="component" value="Unassembled WGS sequence"/>
</dbReference>
<gene>
    <name evidence="1" type="ORF">CAEBREN_15590</name>
</gene>